<protein>
    <recommendedName>
        <fullName evidence="2">histidine kinase</fullName>
        <ecNumber evidence="2">2.7.13.3</ecNumber>
    </recommendedName>
</protein>
<gene>
    <name evidence="7" type="ORF">IFO71_11520</name>
</gene>
<evidence type="ECO:0000256" key="2">
    <source>
        <dbReference type="ARBA" id="ARBA00012438"/>
    </source>
</evidence>
<feature type="transmembrane region" description="Helical" evidence="5">
    <location>
        <begin position="29"/>
        <end position="48"/>
    </location>
</feature>
<dbReference type="SMART" id="SM00387">
    <property type="entry name" value="HATPase_c"/>
    <property type="match status" value="1"/>
</dbReference>
<dbReference type="SUPFAM" id="SSF47384">
    <property type="entry name" value="Homodimeric domain of signal transducing histidine kinase"/>
    <property type="match status" value="1"/>
</dbReference>
<name>A0AAW3ZK39_9GAMM</name>
<accession>A0AAW3ZK39</accession>
<dbReference type="PROSITE" id="PS50109">
    <property type="entry name" value="HIS_KIN"/>
    <property type="match status" value="1"/>
</dbReference>
<dbReference type="InterPro" id="IPR004358">
    <property type="entry name" value="Sig_transdc_His_kin-like_C"/>
</dbReference>
<dbReference type="PRINTS" id="PR00344">
    <property type="entry name" value="BCTRLSENSOR"/>
</dbReference>
<dbReference type="InterPro" id="IPR003661">
    <property type="entry name" value="HisK_dim/P_dom"/>
</dbReference>
<comment type="catalytic activity">
    <reaction evidence="1">
        <text>ATP + protein L-histidine = ADP + protein N-phospho-L-histidine.</text>
        <dbReference type="EC" id="2.7.13.3"/>
    </reaction>
</comment>
<dbReference type="PANTHER" id="PTHR43065:SF42">
    <property type="entry name" value="TWO-COMPONENT SENSOR PPRA"/>
    <property type="match status" value="1"/>
</dbReference>
<dbReference type="PANTHER" id="PTHR43065">
    <property type="entry name" value="SENSOR HISTIDINE KINASE"/>
    <property type="match status" value="1"/>
</dbReference>
<evidence type="ECO:0000256" key="5">
    <source>
        <dbReference type="SAM" id="Phobius"/>
    </source>
</evidence>
<dbReference type="EC" id="2.7.13.3" evidence="2"/>
<keyword evidence="3" id="KW-0597">Phosphoprotein</keyword>
<dbReference type="InterPro" id="IPR036890">
    <property type="entry name" value="HATPase_C_sf"/>
</dbReference>
<feature type="domain" description="Histidine kinase" evidence="6">
    <location>
        <begin position="479"/>
        <end position="710"/>
    </location>
</feature>
<dbReference type="Gene3D" id="1.10.287.130">
    <property type="match status" value="1"/>
</dbReference>
<evidence type="ECO:0000256" key="3">
    <source>
        <dbReference type="ARBA" id="ARBA00022553"/>
    </source>
</evidence>
<dbReference type="SUPFAM" id="SSF55874">
    <property type="entry name" value="ATPase domain of HSP90 chaperone/DNA topoisomerase II/histidine kinase"/>
    <property type="match status" value="1"/>
</dbReference>
<proteinExistence type="predicted"/>
<keyword evidence="8" id="KW-1185">Reference proteome</keyword>
<evidence type="ECO:0000313" key="7">
    <source>
        <dbReference type="EMBL" id="MBD8526366.1"/>
    </source>
</evidence>
<dbReference type="AlphaFoldDB" id="A0AAW3ZK39"/>
<evidence type="ECO:0000313" key="8">
    <source>
        <dbReference type="Proteomes" id="UP000613768"/>
    </source>
</evidence>
<dbReference type="EMBL" id="JACYTR010000021">
    <property type="protein sequence ID" value="MBD8526366.1"/>
    <property type="molecule type" value="Genomic_DNA"/>
</dbReference>
<comment type="caution">
    <text evidence="7">The sequence shown here is derived from an EMBL/GenBank/DDBJ whole genome shotgun (WGS) entry which is preliminary data.</text>
</comment>
<evidence type="ECO:0000256" key="1">
    <source>
        <dbReference type="ARBA" id="ARBA00000085"/>
    </source>
</evidence>
<feature type="coiled-coil region" evidence="4">
    <location>
        <begin position="49"/>
        <end position="86"/>
    </location>
</feature>
<dbReference type="RefSeq" id="WP_192029786.1">
    <property type="nucleotide sequence ID" value="NZ_JACYTR010000021.1"/>
</dbReference>
<dbReference type="InterPro" id="IPR036097">
    <property type="entry name" value="HisK_dim/P_sf"/>
</dbReference>
<dbReference type="GO" id="GO:0000155">
    <property type="term" value="F:phosphorelay sensor kinase activity"/>
    <property type="evidence" value="ECO:0007669"/>
    <property type="project" value="InterPro"/>
</dbReference>
<reference evidence="7 8" key="1">
    <citation type="submission" date="2020-09" db="EMBL/GenBank/DDBJ databases">
        <title>Pseudoxanthomonas sp. CAU 1598 isolated from sand of Yaerae Beach.</title>
        <authorList>
            <person name="Kim W."/>
        </authorList>
    </citation>
    <scope>NUCLEOTIDE SEQUENCE [LARGE SCALE GENOMIC DNA]</scope>
    <source>
        <strain evidence="7 8">CAU 1598</strain>
    </source>
</reference>
<keyword evidence="4" id="KW-0175">Coiled coil</keyword>
<dbReference type="InterPro" id="IPR003594">
    <property type="entry name" value="HATPase_dom"/>
</dbReference>
<dbReference type="Gene3D" id="3.30.565.10">
    <property type="entry name" value="Histidine kinase-like ATPase, C-terminal domain"/>
    <property type="match status" value="1"/>
</dbReference>
<keyword evidence="5" id="KW-0812">Transmembrane</keyword>
<feature type="coiled-coil region" evidence="4">
    <location>
        <begin position="415"/>
        <end position="470"/>
    </location>
</feature>
<dbReference type="Proteomes" id="UP000613768">
    <property type="component" value="Unassembled WGS sequence"/>
</dbReference>
<keyword evidence="5" id="KW-1133">Transmembrane helix</keyword>
<dbReference type="CDD" id="cd00082">
    <property type="entry name" value="HisKA"/>
    <property type="match status" value="1"/>
</dbReference>
<keyword evidence="5" id="KW-0472">Membrane</keyword>
<dbReference type="Pfam" id="PF02518">
    <property type="entry name" value="HATPase_c"/>
    <property type="match status" value="1"/>
</dbReference>
<dbReference type="InterPro" id="IPR005467">
    <property type="entry name" value="His_kinase_dom"/>
</dbReference>
<organism evidence="7 8">
    <name type="scientific">Pseudomarimonas arenosa</name>
    <dbReference type="NCBI Taxonomy" id="2774145"/>
    <lineage>
        <taxon>Bacteria</taxon>
        <taxon>Pseudomonadati</taxon>
        <taxon>Pseudomonadota</taxon>
        <taxon>Gammaproteobacteria</taxon>
        <taxon>Lysobacterales</taxon>
        <taxon>Lysobacteraceae</taxon>
        <taxon>Pseudomarimonas</taxon>
    </lineage>
</organism>
<evidence type="ECO:0000259" key="6">
    <source>
        <dbReference type="PROSITE" id="PS50109"/>
    </source>
</evidence>
<evidence type="ECO:0000256" key="4">
    <source>
        <dbReference type="SAM" id="Coils"/>
    </source>
</evidence>
<sequence length="723" mass="80238">MANIEPAGDSVIGPASSAAPLRRAALLPFYVPIITVTLVLALLFAFGVREQEQLRLDHIERVLGTLEQAERQVARHIRNQLNVTERSLARYQDGLQRGLAAAVDAAMVERFQALTEPWPDGSVRSRRLGFDGRREAGIWLPRGLDPTPALQQQIVLAKQITDQFGRGAQESIFADTWWLPAAGGIVFFGPGPDLAEFVFQAEADFSYAGTDWMQLVHPHNNPQGELRWTPLSFDPTPQVWMFSAVLPLRVNGVWLGSVGHDVPLQRLLQQVEALGQVEGSGFVLVDAQDRVLASDLYAEQIVASAGRLDLNGLQDQRFLRVANEARRRTTQRSGGDFRLLDQQQVAFISHLAEQDWLLINLIPLQPITGPVQASFARLRDLTLWALLLELLVASGAMWWNHRQTQRNLRQITAVHQQLAERERHLARLNETLEQRVQERTEALSQAKLRAEQALQDLRNTQHDLLAAEKMAALGQLVAGVSHEINTPIGIALTAASHLQSTCLTLQQKADGETLSRREFLHWRHAIEEGMRLILGSLQRANELIASFKQVAVDQSSDGRREFELHTLLHEAALSLRPLFKRTGITLELNCEAGIQIDGFPGALFQILSNCVNNSLLHGFAGRDIGHVVIQARQYSDDIELRYQDDGVGMSAEVSEHAFEPFFTTRRGRGGSGLGLHIVFNLVTQLLGGSIELDSSPGNGVILSMRFPRKAPPREKAVDGQQAA</sequence>